<feature type="region of interest" description="Disordered" evidence="2">
    <location>
        <begin position="101"/>
        <end position="179"/>
    </location>
</feature>
<dbReference type="EMBL" id="CAUYUJ010018627">
    <property type="protein sequence ID" value="CAK0885118.1"/>
    <property type="molecule type" value="Genomic_DNA"/>
</dbReference>
<feature type="compositionally biased region" description="Polar residues" evidence="2">
    <location>
        <begin position="127"/>
        <end position="142"/>
    </location>
</feature>
<evidence type="ECO:0000256" key="1">
    <source>
        <dbReference type="ARBA" id="ARBA00022737"/>
    </source>
</evidence>
<accession>A0ABN9WJJ2</accession>
<dbReference type="PANTHER" id="PTHR23084">
    <property type="entry name" value="PHOSPHATIDYLINOSITOL-4-PHOSPHATE 5-KINASE RELATED"/>
    <property type="match status" value="1"/>
</dbReference>
<organism evidence="3 4">
    <name type="scientific">Prorocentrum cordatum</name>
    <dbReference type="NCBI Taxonomy" id="2364126"/>
    <lineage>
        <taxon>Eukaryota</taxon>
        <taxon>Sar</taxon>
        <taxon>Alveolata</taxon>
        <taxon>Dinophyceae</taxon>
        <taxon>Prorocentrales</taxon>
        <taxon>Prorocentraceae</taxon>
        <taxon>Prorocentrum</taxon>
    </lineage>
</organism>
<dbReference type="SUPFAM" id="SSF82185">
    <property type="entry name" value="Histone H3 K4-specific methyltransferase SET7/9 N-terminal domain"/>
    <property type="match status" value="1"/>
</dbReference>
<reference evidence="3" key="1">
    <citation type="submission" date="2023-10" db="EMBL/GenBank/DDBJ databases">
        <authorList>
            <person name="Chen Y."/>
            <person name="Shah S."/>
            <person name="Dougan E. K."/>
            <person name="Thang M."/>
            <person name="Chan C."/>
        </authorList>
    </citation>
    <scope>NUCLEOTIDE SEQUENCE [LARGE SCALE GENOMIC DNA]</scope>
</reference>
<proteinExistence type="predicted"/>
<keyword evidence="1" id="KW-0677">Repeat</keyword>
<name>A0ABN9WJJ2_9DINO</name>
<dbReference type="Proteomes" id="UP001189429">
    <property type="component" value="Unassembled WGS sequence"/>
</dbReference>
<feature type="compositionally biased region" description="Basic and acidic residues" evidence="2">
    <location>
        <begin position="116"/>
        <end position="126"/>
    </location>
</feature>
<evidence type="ECO:0000313" key="4">
    <source>
        <dbReference type="Proteomes" id="UP001189429"/>
    </source>
</evidence>
<dbReference type="Pfam" id="PF02493">
    <property type="entry name" value="MORN"/>
    <property type="match status" value="3"/>
</dbReference>
<sequence>MSAEVWTNGRRYAGQWKNAKMHGRGCYTFATGCVYEGEYRDDLKSGKGVFTWPDGHQYEGEWRGGRQHGSGTMTWPARGGAPAKAESGKWVNGRRIMEGAPYMSPEPSVAGSMTGRTREARGDGSETKSVVSPSQTGETGSFHSVLEVLDDPEVGIESAVRRTPGADAPGAGAQEGSWRLLSRLFPRSSAA</sequence>
<gene>
    <name evidence="3" type="ORF">PCOR1329_LOCUS66825</name>
</gene>
<protein>
    <recommendedName>
        <fullName evidence="5">MORN repeat-containing protein 5</fullName>
    </recommendedName>
</protein>
<evidence type="ECO:0000313" key="3">
    <source>
        <dbReference type="EMBL" id="CAK0885118.1"/>
    </source>
</evidence>
<keyword evidence="4" id="KW-1185">Reference proteome</keyword>
<dbReference type="PANTHER" id="PTHR23084:SF263">
    <property type="entry name" value="MORN REPEAT-CONTAINING PROTEIN 1"/>
    <property type="match status" value="1"/>
</dbReference>
<dbReference type="Gene3D" id="2.20.110.10">
    <property type="entry name" value="Histone H3 K4-specific methyltransferase SET7/9 N-terminal domain"/>
    <property type="match status" value="2"/>
</dbReference>
<evidence type="ECO:0000256" key="2">
    <source>
        <dbReference type="SAM" id="MobiDB-lite"/>
    </source>
</evidence>
<dbReference type="SMART" id="SM00698">
    <property type="entry name" value="MORN"/>
    <property type="match status" value="3"/>
</dbReference>
<dbReference type="InterPro" id="IPR003409">
    <property type="entry name" value="MORN"/>
</dbReference>
<evidence type="ECO:0008006" key="5">
    <source>
        <dbReference type="Google" id="ProtNLM"/>
    </source>
</evidence>
<comment type="caution">
    <text evidence="3">The sequence shown here is derived from an EMBL/GenBank/DDBJ whole genome shotgun (WGS) entry which is preliminary data.</text>
</comment>